<evidence type="ECO:0000313" key="2">
    <source>
        <dbReference type="EMBL" id="SEB43540.1"/>
    </source>
</evidence>
<dbReference type="RefSeq" id="WP_090327462.1">
    <property type="nucleotide sequence ID" value="NZ_FNSL01000001.1"/>
</dbReference>
<dbReference type="InterPro" id="IPR036390">
    <property type="entry name" value="WH_DNA-bd_sf"/>
</dbReference>
<evidence type="ECO:0000256" key="1">
    <source>
        <dbReference type="SAM" id="MobiDB-lite"/>
    </source>
</evidence>
<gene>
    <name evidence="2" type="ORF">SAMN05216452_1203</name>
</gene>
<reference evidence="3" key="1">
    <citation type="submission" date="2016-10" db="EMBL/GenBank/DDBJ databases">
        <authorList>
            <person name="Varghese N."/>
            <person name="Submissions S."/>
        </authorList>
    </citation>
    <scope>NUCLEOTIDE SEQUENCE [LARGE SCALE GENOMIC DNA]</scope>
    <source>
        <strain evidence="3">ES.061</strain>
    </source>
</reference>
<accession>A0A1H4JB55</accession>
<evidence type="ECO:0000313" key="3">
    <source>
        <dbReference type="Proteomes" id="UP000199064"/>
    </source>
</evidence>
<dbReference type="AlphaFoldDB" id="A0A1H4JB55"/>
<keyword evidence="3" id="KW-1185">Reference proteome</keyword>
<name>A0A1H4JB55_9HYPH</name>
<sequence length="187" mass="20896">MTHDLNSKKAKAEIKAALAKQKAAKALQDDSPLKTREDLKGFWRQYPKARDLFGQIMITWRGSTARRPGVAGCWAAYPYPWWSEKTKLPESTLRYYLKKLVEHGLVERQQGHHGGKRTLAFIRPTALALELSDGRPGDRYHLGLIEGGEAEKPVKPAGKPIAETALTSEKEDHPPQSMAELMAILKG</sequence>
<feature type="region of interest" description="Disordered" evidence="1">
    <location>
        <begin position="151"/>
        <end position="175"/>
    </location>
</feature>
<protein>
    <submittedName>
        <fullName evidence="2">Uncharacterized protein</fullName>
    </submittedName>
</protein>
<dbReference type="SUPFAM" id="SSF46785">
    <property type="entry name" value="Winged helix' DNA-binding domain"/>
    <property type="match status" value="1"/>
</dbReference>
<dbReference type="Proteomes" id="UP000199064">
    <property type="component" value="Unassembled WGS sequence"/>
</dbReference>
<dbReference type="EMBL" id="FNSL01000001">
    <property type="protein sequence ID" value="SEB43540.1"/>
    <property type="molecule type" value="Genomic_DNA"/>
</dbReference>
<organism evidence="2 3">
    <name type="scientific">Nitratireductor aquibiodomus</name>
    <dbReference type="NCBI Taxonomy" id="204799"/>
    <lineage>
        <taxon>Bacteria</taxon>
        <taxon>Pseudomonadati</taxon>
        <taxon>Pseudomonadota</taxon>
        <taxon>Alphaproteobacteria</taxon>
        <taxon>Hyphomicrobiales</taxon>
        <taxon>Phyllobacteriaceae</taxon>
        <taxon>Nitratireductor</taxon>
    </lineage>
</organism>
<proteinExistence type="predicted"/>